<accession>A0AAW1GUD7</accession>
<dbReference type="Proteomes" id="UP001443914">
    <property type="component" value="Unassembled WGS sequence"/>
</dbReference>
<sequence length="193" mass="22085">MFRGERYHMKLKDKSLQLERELERKLEFETSQQNIINNINSITEIINHFSHVHPLMYAEADYASFSCNSCAGRGCGKRYHCSLCKFDLHKVCAQTPLTWLVHNMGPSEIDTFGGVCREVVSTTFAHPGHDLVTEYKRRSYTCDHCNNSGNGLRFRCHACDGDDGVEFHKACAKNPTRLTTYVHPEHEAALQEM</sequence>
<evidence type="ECO:0000313" key="4">
    <source>
        <dbReference type="Proteomes" id="UP001443914"/>
    </source>
</evidence>
<keyword evidence="1" id="KW-0677">Repeat</keyword>
<evidence type="ECO:0000259" key="2">
    <source>
        <dbReference type="Pfam" id="PF03107"/>
    </source>
</evidence>
<comment type="caution">
    <text evidence="3">The sequence shown here is derived from an EMBL/GenBank/DDBJ whole genome shotgun (WGS) entry which is preliminary data.</text>
</comment>
<proteinExistence type="predicted"/>
<dbReference type="PANTHER" id="PTHR47841:SF7">
    <property type="entry name" value="CYSTEINE_HISTIDINE-RICH C1 DOMAIN PROTEIN"/>
    <property type="match status" value="1"/>
</dbReference>
<protein>
    <recommendedName>
        <fullName evidence="2">DC1 domain-containing protein</fullName>
    </recommendedName>
</protein>
<reference evidence="3" key="1">
    <citation type="submission" date="2024-03" db="EMBL/GenBank/DDBJ databases">
        <title>WGS assembly of Saponaria officinalis var. Norfolk2.</title>
        <authorList>
            <person name="Jenkins J."/>
            <person name="Shu S."/>
            <person name="Grimwood J."/>
            <person name="Barry K."/>
            <person name="Goodstein D."/>
            <person name="Schmutz J."/>
            <person name="Leebens-Mack J."/>
            <person name="Osbourn A."/>
        </authorList>
    </citation>
    <scope>NUCLEOTIDE SEQUENCE [LARGE SCALE GENOMIC DNA]</scope>
    <source>
        <strain evidence="3">JIC</strain>
    </source>
</reference>
<dbReference type="AlphaFoldDB" id="A0AAW1GUD7"/>
<dbReference type="EMBL" id="JBDFQZ010000014">
    <property type="protein sequence ID" value="KAK9667120.1"/>
    <property type="molecule type" value="Genomic_DNA"/>
</dbReference>
<feature type="domain" description="DC1" evidence="2">
    <location>
        <begin position="49"/>
        <end position="93"/>
    </location>
</feature>
<dbReference type="PANTHER" id="PTHR47841">
    <property type="entry name" value="DIACYLGLYCEROL KINASE THETA-LIKE-RELATED"/>
    <property type="match status" value="1"/>
</dbReference>
<dbReference type="InterPro" id="IPR004146">
    <property type="entry name" value="DC1"/>
</dbReference>
<dbReference type="InterPro" id="IPR046349">
    <property type="entry name" value="C1-like_sf"/>
</dbReference>
<evidence type="ECO:0000256" key="1">
    <source>
        <dbReference type="ARBA" id="ARBA00022737"/>
    </source>
</evidence>
<dbReference type="Pfam" id="PF03107">
    <property type="entry name" value="C1_2"/>
    <property type="match status" value="1"/>
</dbReference>
<gene>
    <name evidence="3" type="ORF">RND81_14G234300</name>
</gene>
<keyword evidence="4" id="KW-1185">Reference proteome</keyword>
<dbReference type="SUPFAM" id="SSF57889">
    <property type="entry name" value="Cysteine-rich domain"/>
    <property type="match status" value="2"/>
</dbReference>
<name>A0AAW1GUD7_SAPOF</name>
<evidence type="ECO:0000313" key="3">
    <source>
        <dbReference type="EMBL" id="KAK9667120.1"/>
    </source>
</evidence>
<organism evidence="3 4">
    <name type="scientific">Saponaria officinalis</name>
    <name type="common">Common soapwort</name>
    <name type="synonym">Lychnis saponaria</name>
    <dbReference type="NCBI Taxonomy" id="3572"/>
    <lineage>
        <taxon>Eukaryota</taxon>
        <taxon>Viridiplantae</taxon>
        <taxon>Streptophyta</taxon>
        <taxon>Embryophyta</taxon>
        <taxon>Tracheophyta</taxon>
        <taxon>Spermatophyta</taxon>
        <taxon>Magnoliopsida</taxon>
        <taxon>eudicotyledons</taxon>
        <taxon>Gunneridae</taxon>
        <taxon>Pentapetalae</taxon>
        <taxon>Caryophyllales</taxon>
        <taxon>Caryophyllaceae</taxon>
        <taxon>Caryophylleae</taxon>
        <taxon>Saponaria</taxon>
    </lineage>
</organism>